<dbReference type="AlphaFoldDB" id="U2KVW7"/>
<organism evidence="1 2">
    <name type="scientific">Ruminococcus callidus ATCC 27760</name>
    <dbReference type="NCBI Taxonomy" id="411473"/>
    <lineage>
        <taxon>Bacteria</taxon>
        <taxon>Bacillati</taxon>
        <taxon>Bacillota</taxon>
        <taxon>Clostridia</taxon>
        <taxon>Eubacteriales</taxon>
        <taxon>Oscillospiraceae</taxon>
        <taxon>Ruminococcus</taxon>
    </lineage>
</organism>
<gene>
    <name evidence="1" type="ORF">RUMCAL_01197</name>
</gene>
<dbReference type="AntiFam" id="ANF00057">
    <property type="entry name" value="Translation of E. coli type CRISPR repeat"/>
</dbReference>
<dbReference type="EMBL" id="AWVF01000146">
    <property type="protein sequence ID" value="ERJ96437.1"/>
    <property type="molecule type" value="Genomic_DNA"/>
</dbReference>
<dbReference type="AntiFam" id="ANF00006">
    <property type="entry name" value="Translation of CRISPR region"/>
</dbReference>
<sequence length="174" mass="19029">MRGKVDQQSMLCSCKGITPAYAGKSPLFQNVRQCIEDHPRLCGEKADTAQNLANSAGSPPPMRGKGFPYIITSTGSRITPAYAGKRIPYFAACFTISDHPRLCGEKLSRCDDLRSGVGSPPPMRGKVFSIAIIRIKTRITPAYAGKRRPCGDLAAHCRDHPRLCGEKYAKRFIS</sequence>
<proteinExistence type="predicted"/>
<keyword evidence="2" id="KW-1185">Reference proteome</keyword>
<evidence type="ECO:0000313" key="2">
    <source>
        <dbReference type="Proteomes" id="UP000016662"/>
    </source>
</evidence>
<comment type="caution">
    <text evidence="1">The sequence shown here is derived from an EMBL/GenBank/DDBJ whole genome shotgun (WGS) entry which is preliminary data.</text>
</comment>
<name>U2KVW7_9FIRM</name>
<protein>
    <submittedName>
        <fullName evidence="1">Uncharacterized protein</fullName>
    </submittedName>
</protein>
<evidence type="ECO:0000313" key="1">
    <source>
        <dbReference type="EMBL" id="ERJ96437.1"/>
    </source>
</evidence>
<reference evidence="1 2" key="1">
    <citation type="submission" date="2013-07" db="EMBL/GenBank/DDBJ databases">
        <authorList>
            <person name="Weinstock G."/>
            <person name="Sodergren E."/>
            <person name="Wylie T."/>
            <person name="Fulton L."/>
            <person name="Fulton R."/>
            <person name="Fronick C."/>
            <person name="O'Laughlin M."/>
            <person name="Godfrey J."/>
            <person name="Miner T."/>
            <person name="Herter B."/>
            <person name="Appelbaum E."/>
            <person name="Cordes M."/>
            <person name="Lek S."/>
            <person name="Wollam A."/>
            <person name="Pepin K.H."/>
            <person name="Palsikar V.B."/>
            <person name="Mitreva M."/>
            <person name="Wilson R.K."/>
        </authorList>
    </citation>
    <scope>NUCLEOTIDE SEQUENCE [LARGE SCALE GENOMIC DNA]</scope>
    <source>
        <strain evidence="1 2">ATCC 27760</strain>
    </source>
</reference>
<dbReference type="HOGENOM" id="CLU_1538946_0_0_9"/>
<dbReference type="Proteomes" id="UP000016662">
    <property type="component" value="Unassembled WGS sequence"/>
</dbReference>
<accession>U2KVW7</accession>
<dbReference type="STRING" id="411473.RUMCAL_01197"/>
<dbReference type="eggNOG" id="ENOG5030QAI">
    <property type="taxonomic scope" value="Bacteria"/>
</dbReference>